<dbReference type="CDD" id="cd16917">
    <property type="entry name" value="HATPase_UhpB-NarQ-NarX-like"/>
    <property type="match status" value="1"/>
</dbReference>
<dbReference type="GO" id="GO:0020037">
    <property type="term" value="F:heme binding"/>
    <property type="evidence" value="ECO:0007669"/>
    <property type="project" value="UniProtKB-ARBA"/>
</dbReference>
<keyword evidence="7 13" id="KW-0418">Kinase</keyword>
<dbReference type="InterPro" id="IPR050482">
    <property type="entry name" value="Sensor_HK_TwoCompSys"/>
</dbReference>
<feature type="domain" description="Histidine kinase/HSP90-like ATPase" evidence="12">
    <location>
        <begin position="499"/>
        <end position="590"/>
    </location>
</feature>
<dbReference type="Gene3D" id="3.30.450.40">
    <property type="match status" value="2"/>
</dbReference>
<dbReference type="FunFam" id="3.30.450.40:FF:000052">
    <property type="entry name" value="Oxygen sensor histidine kinase response regulator DevS/DosS"/>
    <property type="match status" value="1"/>
</dbReference>
<keyword evidence="3" id="KW-0963">Cytoplasm</keyword>
<dbReference type="GO" id="GO:0016020">
    <property type="term" value="C:membrane"/>
    <property type="evidence" value="ECO:0007669"/>
    <property type="project" value="InterPro"/>
</dbReference>
<evidence type="ECO:0000256" key="8">
    <source>
        <dbReference type="ARBA" id="ARBA00022842"/>
    </source>
</evidence>
<evidence type="ECO:0000256" key="5">
    <source>
        <dbReference type="ARBA" id="ARBA00022679"/>
    </source>
</evidence>
<keyword evidence="4" id="KW-0597">Phosphoprotein</keyword>
<evidence type="ECO:0000313" key="13">
    <source>
        <dbReference type="EMBL" id="NIJ12418.1"/>
    </source>
</evidence>
<evidence type="ECO:0000256" key="7">
    <source>
        <dbReference type="ARBA" id="ARBA00022777"/>
    </source>
</evidence>
<comment type="cofactor">
    <cofactor evidence="2">
        <name>heme</name>
        <dbReference type="ChEBI" id="CHEBI:30413"/>
    </cofactor>
</comment>
<dbReference type="AlphaFoldDB" id="A0A7X5URG7"/>
<proteinExistence type="predicted"/>
<evidence type="ECO:0000256" key="9">
    <source>
        <dbReference type="ARBA" id="ARBA00023004"/>
    </source>
</evidence>
<dbReference type="InterPro" id="IPR003594">
    <property type="entry name" value="HATPase_dom"/>
</dbReference>
<accession>A0A7X5URG7</accession>
<dbReference type="PANTHER" id="PTHR24421:SF56">
    <property type="entry name" value="OXYGEN SENSOR HISTIDINE KINASE RESPONSE REGULATOR DOST"/>
    <property type="match status" value="1"/>
</dbReference>
<evidence type="ECO:0000313" key="14">
    <source>
        <dbReference type="Proteomes" id="UP000545493"/>
    </source>
</evidence>
<dbReference type="GO" id="GO:0000287">
    <property type="term" value="F:magnesium ion binding"/>
    <property type="evidence" value="ECO:0007669"/>
    <property type="project" value="UniProtKB-ARBA"/>
</dbReference>
<dbReference type="GO" id="GO:0019826">
    <property type="term" value="F:oxygen sensor activity"/>
    <property type="evidence" value="ECO:0007669"/>
    <property type="project" value="UniProtKB-ARBA"/>
</dbReference>
<dbReference type="Proteomes" id="UP000545493">
    <property type="component" value="Unassembled WGS sequence"/>
</dbReference>
<dbReference type="Gene3D" id="3.30.565.10">
    <property type="entry name" value="Histidine kinase-like ATPase, C-terminal domain"/>
    <property type="match status" value="1"/>
</dbReference>
<dbReference type="SUPFAM" id="SSF55781">
    <property type="entry name" value="GAF domain-like"/>
    <property type="match status" value="2"/>
</dbReference>
<dbReference type="Gene3D" id="1.20.5.1930">
    <property type="match status" value="1"/>
</dbReference>
<dbReference type="InterPro" id="IPR036890">
    <property type="entry name" value="HATPase_C_sf"/>
</dbReference>
<keyword evidence="8" id="KW-0460">Magnesium</keyword>
<evidence type="ECO:0000259" key="11">
    <source>
        <dbReference type="SMART" id="SM00065"/>
    </source>
</evidence>
<name>A0A7X5URG7_9PSEU</name>
<evidence type="ECO:0000256" key="4">
    <source>
        <dbReference type="ARBA" id="ARBA00022553"/>
    </source>
</evidence>
<gene>
    <name evidence="13" type="ORF">FHU38_002762</name>
</gene>
<dbReference type="Pfam" id="PF13185">
    <property type="entry name" value="GAF_2"/>
    <property type="match status" value="1"/>
</dbReference>
<keyword evidence="5" id="KW-0808">Transferase</keyword>
<evidence type="ECO:0000256" key="3">
    <source>
        <dbReference type="ARBA" id="ARBA00022490"/>
    </source>
</evidence>
<dbReference type="SUPFAM" id="SSF55874">
    <property type="entry name" value="ATPase domain of HSP90 chaperone/DNA topoisomerase II/histidine kinase"/>
    <property type="match status" value="1"/>
</dbReference>
<keyword evidence="14" id="KW-1185">Reference proteome</keyword>
<dbReference type="SMART" id="SM00387">
    <property type="entry name" value="HATPase_c"/>
    <property type="match status" value="1"/>
</dbReference>
<feature type="domain" description="GAF" evidence="11">
    <location>
        <begin position="65"/>
        <end position="214"/>
    </location>
</feature>
<keyword evidence="10" id="KW-0902">Two-component regulatory system</keyword>
<dbReference type="SMART" id="SM00065">
    <property type="entry name" value="GAF"/>
    <property type="match status" value="2"/>
</dbReference>
<dbReference type="EMBL" id="JAAOYM010000001">
    <property type="protein sequence ID" value="NIJ12418.1"/>
    <property type="molecule type" value="Genomic_DNA"/>
</dbReference>
<evidence type="ECO:0000256" key="2">
    <source>
        <dbReference type="ARBA" id="ARBA00001971"/>
    </source>
</evidence>
<dbReference type="PANTHER" id="PTHR24421">
    <property type="entry name" value="NITRATE/NITRITE SENSOR PROTEIN NARX-RELATED"/>
    <property type="match status" value="1"/>
</dbReference>
<dbReference type="InterPro" id="IPR003018">
    <property type="entry name" value="GAF"/>
</dbReference>
<evidence type="ECO:0000259" key="12">
    <source>
        <dbReference type="SMART" id="SM00387"/>
    </source>
</evidence>
<sequence>MRTKNGSGDSAGEQLRHPKVTQELAGLKLDELLGGVQDRLTEISRTGDRLQGLLDAVLAVGGELELDATLQRIVSAAVELVDARYGALGVLDGAEGGGLAEFVHEGIDERTRARMGHLPQGHGVLGLLIDDPRPIRLADIADHPSSVGFPPNHPPMRSFLGVPVRVRDEVFGNLYLAEKRGGGEFTVDDEIVLRSLAAAAGVAVENARLFEQSRMRERWLEAVATINAEMLAGASLDDSLGRIAWFARELAAATGTAILLVDGDGDGETAETATVGAVSGQLGDNIATGGVFTVDSVLADVMRTLEPKVIPDLNTATSTLPSPVSELCGPAVVSPLRSTAGASGLLLAVREKGGSQFHSHQVQLLASFSAQAMLALEFANKQDSERQLALLADRDRIGQDLHDHVIQRLFSTGMGLQGVLRQVSDPHAYRRIQEAVEHLDQTVREIRTSIFDLHSMGRDQGATSLRRALLDIVAELTADTGMSPSIRISGAVDTLVPQHMVEHVQAVVREGISNAVRHSKGSQVLLEVDVDESVTIRVADDGIGPPPRGQGRRSGLRNLHRRAEACEGEARIEPREGGGTVLCWTAPLSGPD</sequence>
<dbReference type="GO" id="GO:0070026">
    <property type="term" value="F:nitric oxide binding"/>
    <property type="evidence" value="ECO:0007669"/>
    <property type="project" value="UniProtKB-ARBA"/>
</dbReference>
<keyword evidence="6" id="KW-0479">Metal-binding</keyword>
<dbReference type="RefSeq" id="WP_167171146.1">
    <property type="nucleotide sequence ID" value="NZ_JAAOYM010000001.1"/>
</dbReference>
<organism evidence="13 14">
    <name type="scientific">Saccharomonospora amisosensis</name>
    <dbReference type="NCBI Taxonomy" id="1128677"/>
    <lineage>
        <taxon>Bacteria</taxon>
        <taxon>Bacillati</taxon>
        <taxon>Actinomycetota</taxon>
        <taxon>Actinomycetes</taxon>
        <taxon>Pseudonocardiales</taxon>
        <taxon>Pseudonocardiaceae</taxon>
        <taxon>Saccharomonospora</taxon>
    </lineage>
</organism>
<reference evidence="13 14" key="1">
    <citation type="submission" date="2020-03" db="EMBL/GenBank/DDBJ databases">
        <title>Sequencing the genomes of 1000 actinobacteria strains.</title>
        <authorList>
            <person name="Klenk H.-P."/>
        </authorList>
    </citation>
    <scope>NUCLEOTIDE SEQUENCE [LARGE SCALE GENOMIC DNA]</scope>
    <source>
        <strain evidence="13 14">DSM 45685</strain>
    </source>
</reference>
<dbReference type="GO" id="GO:0046983">
    <property type="term" value="F:protein dimerization activity"/>
    <property type="evidence" value="ECO:0007669"/>
    <property type="project" value="InterPro"/>
</dbReference>
<feature type="domain" description="GAF" evidence="11">
    <location>
        <begin position="235"/>
        <end position="386"/>
    </location>
</feature>
<dbReference type="InterPro" id="IPR011712">
    <property type="entry name" value="Sig_transdc_His_kin_sub3_dim/P"/>
</dbReference>
<dbReference type="GO" id="GO:0070025">
    <property type="term" value="F:carbon monoxide binding"/>
    <property type="evidence" value="ECO:0007669"/>
    <property type="project" value="UniProtKB-ARBA"/>
</dbReference>
<protein>
    <submittedName>
        <fullName evidence="13">Signal transduction histidine kinase</fullName>
    </submittedName>
</protein>
<dbReference type="Pfam" id="PF07730">
    <property type="entry name" value="HisKA_3"/>
    <property type="match status" value="1"/>
</dbReference>
<dbReference type="GO" id="GO:0000155">
    <property type="term" value="F:phosphorelay sensor kinase activity"/>
    <property type="evidence" value="ECO:0007669"/>
    <property type="project" value="InterPro"/>
</dbReference>
<evidence type="ECO:0000256" key="1">
    <source>
        <dbReference type="ARBA" id="ARBA00001946"/>
    </source>
</evidence>
<dbReference type="GO" id="GO:0005524">
    <property type="term" value="F:ATP binding"/>
    <property type="evidence" value="ECO:0007669"/>
    <property type="project" value="UniProtKB-ARBA"/>
</dbReference>
<dbReference type="InterPro" id="IPR029016">
    <property type="entry name" value="GAF-like_dom_sf"/>
</dbReference>
<dbReference type="GO" id="GO:0070483">
    <property type="term" value="P:detection of hypoxia"/>
    <property type="evidence" value="ECO:0007669"/>
    <property type="project" value="UniProtKB-ARBA"/>
</dbReference>
<dbReference type="GO" id="GO:0019825">
    <property type="term" value="F:oxygen binding"/>
    <property type="evidence" value="ECO:0007669"/>
    <property type="project" value="UniProtKB-ARBA"/>
</dbReference>
<keyword evidence="9" id="KW-0408">Iron</keyword>
<comment type="caution">
    <text evidence="13">The sequence shown here is derived from an EMBL/GenBank/DDBJ whole genome shotgun (WGS) entry which is preliminary data.</text>
</comment>
<dbReference type="Pfam" id="PF02518">
    <property type="entry name" value="HATPase_c"/>
    <property type="match status" value="1"/>
</dbReference>
<comment type="cofactor">
    <cofactor evidence="1">
        <name>Mg(2+)</name>
        <dbReference type="ChEBI" id="CHEBI:18420"/>
    </cofactor>
</comment>
<evidence type="ECO:0000256" key="6">
    <source>
        <dbReference type="ARBA" id="ARBA00022723"/>
    </source>
</evidence>
<evidence type="ECO:0000256" key="10">
    <source>
        <dbReference type="ARBA" id="ARBA00023012"/>
    </source>
</evidence>